<dbReference type="AlphaFoldDB" id="A0A2I0UEG6"/>
<reference evidence="2" key="2">
    <citation type="submission" date="2017-12" db="EMBL/GenBank/DDBJ databases">
        <title>Genome sequence of the Bar-tailed Godwit (Limosa lapponica baueri).</title>
        <authorList>
            <person name="Lima N.C.B."/>
            <person name="Parody-Merino A.M."/>
            <person name="Battley P.F."/>
            <person name="Fidler A.E."/>
            <person name="Prosdocimi F."/>
        </authorList>
    </citation>
    <scope>NUCLEOTIDE SEQUENCE [LARGE SCALE GENOMIC DNA]</scope>
</reference>
<sequence>MPSTGTQTSLRVANLTKFHKAKYRVLHMGHSNTKHKYSLGGEWIESSPEEKDLRVLVDEKLNMSWQRVLTAQKANHILGCIKRSMASRLREVILPISSTVVRPHLEYCI</sequence>
<proteinExistence type="predicted"/>
<gene>
    <name evidence="1" type="ORF">llap_5263</name>
</gene>
<dbReference type="EMBL" id="KZ505827">
    <property type="protein sequence ID" value="PKU44431.1"/>
    <property type="molecule type" value="Genomic_DNA"/>
</dbReference>
<dbReference type="OrthoDB" id="276744at2759"/>
<organism evidence="1 2">
    <name type="scientific">Limosa lapponica baueri</name>
    <dbReference type="NCBI Taxonomy" id="1758121"/>
    <lineage>
        <taxon>Eukaryota</taxon>
        <taxon>Metazoa</taxon>
        <taxon>Chordata</taxon>
        <taxon>Craniata</taxon>
        <taxon>Vertebrata</taxon>
        <taxon>Euteleostomi</taxon>
        <taxon>Archelosauria</taxon>
        <taxon>Archosauria</taxon>
        <taxon>Dinosauria</taxon>
        <taxon>Saurischia</taxon>
        <taxon>Theropoda</taxon>
        <taxon>Coelurosauria</taxon>
        <taxon>Aves</taxon>
        <taxon>Neognathae</taxon>
        <taxon>Neoaves</taxon>
        <taxon>Charadriiformes</taxon>
        <taxon>Scolopacidae</taxon>
        <taxon>Limosa</taxon>
    </lineage>
</organism>
<evidence type="ECO:0008006" key="3">
    <source>
        <dbReference type="Google" id="ProtNLM"/>
    </source>
</evidence>
<reference evidence="2" key="1">
    <citation type="submission" date="2017-11" db="EMBL/GenBank/DDBJ databases">
        <authorList>
            <person name="Lima N.C."/>
            <person name="Parody-Merino A.M."/>
            <person name="Battley P.F."/>
            <person name="Fidler A.E."/>
            <person name="Prosdocimi F."/>
        </authorList>
    </citation>
    <scope>NUCLEOTIDE SEQUENCE [LARGE SCALE GENOMIC DNA]</scope>
</reference>
<evidence type="ECO:0000313" key="2">
    <source>
        <dbReference type="Proteomes" id="UP000233556"/>
    </source>
</evidence>
<name>A0A2I0UEG6_LIMLA</name>
<keyword evidence="2" id="KW-1185">Reference proteome</keyword>
<dbReference type="PANTHER" id="PTHR33332">
    <property type="entry name" value="REVERSE TRANSCRIPTASE DOMAIN-CONTAINING PROTEIN"/>
    <property type="match status" value="1"/>
</dbReference>
<dbReference type="Proteomes" id="UP000233556">
    <property type="component" value="Unassembled WGS sequence"/>
</dbReference>
<evidence type="ECO:0000313" key="1">
    <source>
        <dbReference type="EMBL" id="PKU44431.1"/>
    </source>
</evidence>
<protein>
    <recommendedName>
        <fullName evidence="3">Rna-directed dna polymerase from mobile element jockey-like</fullName>
    </recommendedName>
</protein>
<dbReference type="PRINTS" id="PR01345">
    <property type="entry name" value="CERVTRCPTASE"/>
</dbReference>
<accession>A0A2I0UEG6</accession>